<feature type="region of interest" description="Disordered" evidence="2">
    <location>
        <begin position="260"/>
        <end position="282"/>
    </location>
</feature>
<gene>
    <name evidence="4" type="ORF">SARC_03514</name>
</gene>
<keyword evidence="1" id="KW-0479">Metal-binding</keyword>
<name>A0A0L0G5Z4_9EUKA</name>
<dbReference type="InterPro" id="IPR013087">
    <property type="entry name" value="Znf_C2H2_type"/>
</dbReference>
<feature type="compositionally biased region" description="Low complexity" evidence="2">
    <location>
        <begin position="149"/>
        <end position="176"/>
    </location>
</feature>
<feature type="region of interest" description="Disordered" evidence="2">
    <location>
        <begin position="355"/>
        <end position="412"/>
    </location>
</feature>
<feature type="region of interest" description="Disordered" evidence="2">
    <location>
        <begin position="468"/>
        <end position="491"/>
    </location>
</feature>
<protein>
    <recommendedName>
        <fullName evidence="3">C2H2-type domain-containing protein</fullName>
    </recommendedName>
</protein>
<feature type="compositionally biased region" description="Low complexity" evidence="2">
    <location>
        <begin position="55"/>
        <end position="66"/>
    </location>
</feature>
<feature type="compositionally biased region" description="Polar residues" evidence="2">
    <location>
        <begin position="385"/>
        <end position="400"/>
    </location>
</feature>
<feature type="domain" description="C2H2-type" evidence="3">
    <location>
        <begin position="299"/>
        <end position="329"/>
    </location>
</feature>
<dbReference type="GO" id="GO:0008270">
    <property type="term" value="F:zinc ion binding"/>
    <property type="evidence" value="ECO:0007669"/>
    <property type="project" value="UniProtKB-KW"/>
</dbReference>
<reference evidence="4 5" key="1">
    <citation type="submission" date="2011-02" db="EMBL/GenBank/DDBJ databases">
        <title>The Genome Sequence of Sphaeroforma arctica JP610.</title>
        <authorList>
            <consortium name="The Broad Institute Genome Sequencing Platform"/>
            <person name="Russ C."/>
            <person name="Cuomo C."/>
            <person name="Young S.K."/>
            <person name="Zeng Q."/>
            <person name="Gargeya S."/>
            <person name="Alvarado L."/>
            <person name="Berlin A."/>
            <person name="Chapman S.B."/>
            <person name="Chen Z."/>
            <person name="Freedman E."/>
            <person name="Gellesch M."/>
            <person name="Goldberg J."/>
            <person name="Griggs A."/>
            <person name="Gujja S."/>
            <person name="Heilman E."/>
            <person name="Heiman D."/>
            <person name="Howarth C."/>
            <person name="Mehta T."/>
            <person name="Neiman D."/>
            <person name="Pearson M."/>
            <person name="Roberts A."/>
            <person name="Saif S."/>
            <person name="Shea T."/>
            <person name="Shenoy N."/>
            <person name="Sisk P."/>
            <person name="Stolte C."/>
            <person name="Sykes S."/>
            <person name="White J."/>
            <person name="Yandava C."/>
            <person name="Burger G."/>
            <person name="Gray M.W."/>
            <person name="Holland P.W.H."/>
            <person name="King N."/>
            <person name="Lang F.B.F."/>
            <person name="Roger A.J."/>
            <person name="Ruiz-Trillo I."/>
            <person name="Haas B."/>
            <person name="Nusbaum C."/>
            <person name="Birren B."/>
        </authorList>
    </citation>
    <scope>NUCLEOTIDE SEQUENCE [LARGE SCALE GENOMIC DNA]</scope>
    <source>
        <strain evidence="4 5">JP610</strain>
    </source>
</reference>
<evidence type="ECO:0000259" key="3">
    <source>
        <dbReference type="PROSITE" id="PS50157"/>
    </source>
</evidence>
<dbReference type="AlphaFoldDB" id="A0A0L0G5Z4"/>
<proteinExistence type="predicted"/>
<accession>A0A0L0G5Z4</accession>
<feature type="region of interest" description="Disordered" evidence="2">
    <location>
        <begin position="147"/>
        <end position="195"/>
    </location>
</feature>
<dbReference type="Proteomes" id="UP000054560">
    <property type="component" value="Unassembled WGS sequence"/>
</dbReference>
<evidence type="ECO:0000256" key="1">
    <source>
        <dbReference type="PROSITE-ProRule" id="PRU00042"/>
    </source>
</evidence>
<evidence type="ECO:0000256" key="2">
    <source>
        <dbReference type="SAM" id="MobiDB-lite"/>
    </source>
</evidence>
<sequence length="659" mass="72561">MSPGMPDSSNFLTSVGMGANQTAKSTQQQQYRSTDAIMRGTMSNPDFQGNRDKTPLTSSSLSETSTVHGRPYSLVEGPNNPLFFNTPMSMNQNLNQVLGQNPSHNQTLAQGLNSGLNLGMPSFTPSQQTQQIAQQHFQQSVQLQTNLMSQQPQPQQHSPQAVPIGQPQSAQQLQHQPNSPLNSLKWGLNSPSPELQRSFTPGQLAMHAQPMRLMQSMSMGSFDRANMRGNTNPLWQIQAVPAQFNRQDMKKAAMRPRNTPIPIKSKVSADGTTGVEKPAEDAHRKVRKRRGFKELVRNITCAYNGCLRVYATESSLQTHIRIKHNNIRPQGYEKPVKNKEAKRTVSTSVLLTAKNTDTAQVSNTENPSDEAVKSSAEQSERTADLVQSNENYNLNQQTKTAETEKGTMQKKTADIKDKEHDTNMSSIAEATDGELFSMDQHVSNILSVSEMPSLKSVQSDITNYHSSMLHSTNTGGASSTTTPSPNLDRKLSSSSLMLNMKLSDLHLDAETQANMLVNSIPENVELNIPSPHDMMSALDFAQDDKFQDLTRRHSMVTLSNAPMWELEDHSTAFANMFNAPAHQSLSSASATQANSTSLAMALDGIPEISSPEFLLGDSHLTDTRGLDLMVDETFDFDDMNFLNQGSLLLGDMSTLLNYS</sequence>
<dbReference type="GeneID" id="25904018"/>
<keyword evidence="1" id="KW-0863">Zinc-finger</keyword>
<feature type="compositionally biased region" description="Polar residues" evidence="2">
    <location>
        <begin position="7"/>
        <end position="33"/>
    </location>
</feature>
<dbReference type="EMBL" id="KQ241776">
    <property type="protein sequence ID" value="KNC84266.1"/>
    <property type="molecule type" value="Genomic_DNA"/>
</dbReference>
<evidence type="ECO:0000313" key="5">
    <source>
        <dbReference type="Proteomes" id="UP000054560"/>
    </source>
</evidence>
<dbReference type="RefSeq" id="XP_014158168.1">
    <property type="nucleotide sequence ID" value="XM_014302693.1"/>
</dbReference>
<feature type="compositionally biased region" description="Low complexity" evidence="2">
    <location>
        <begin position="471"/>
        <end position="491"/>
    </location>
</feature>
<keyword evidence="1" id="KW-0862">Zinc</keyword>
<dbReference type="PROSITE" id="PS50157">
    <property type="entry name" value="ZINC_FINGER_C2H2_2"/>
    <property type="match status" value="1"/>
</dbReference>
<organism evidence="4 5">
    <name type="scientific">Sphaeroforma arctica JP610</name>
    <dbReference type="NCBI Taxonomy" id="667725"/>
    <lineage>
        <taxon>Eukaryota</taxon>
        <taxon>Ichthyosporea</taxon>
        <taxon>Ichthyophonida</taxon>
        <taxon>Sphaeroforma</taxon>
    </lineage>
</organism>
<keyword evidence="5" id="KW-1185">Reference proteome</keyword>
<feature type="compositionally biased region" description="Polar residues" evidence="2">
    <location>
        <begin position="355"/>
        <end position="366"/>
    </location>
</feature>
<feature type="region of interest" description="Disordered" evidence="2">
    <location>
        <begin position="1"/>
        <end position="73"/>
    </location>
</feature>
<feature type="compositionally biased region" description="Basic and acidic residues" evidence="2">
    <location>
        <begin position="401"/>
        <end position="412"/>
    </location>
</feature>
<evidence type="ECO:0000313" key="4">
    <source>
        <dbReference type="EMBL" id="KNC84266.1"/>
    </source>
</evidence>
<dbReference type="PROSITE" id="PS00028">
    <property type="entry name" value="ZINC_FINGER_C2H2_1"/>
    <property type="match status" value="1"/>
</dbReference>